<organism evidence="1 2">
    <name type="scientific">Actinocatenispora thailandica</name>
    <dbReference type="NCBI Taxonomy" id="227318"/>
    <lineage>
        <taxon>Bacteria</taxon>
        <taxon>Bacillati</taxon>
        <taxon>Actinomycetota</taxon>
        <taxon>Actinomycetes</taxon>
        <taxon>Micromonosporales</taxon>
        <taxon>Micromonosporaceae</taxon>
        <taxon>Actinocatenispora</taxon>
    </lineage>
</organism>
<dbReference type="Proteomes" id="UP000611640">
    <property type="component" value="Chromosome"/>
</dbReference>
<evidence type="ECO:0000313" key="1">
    <source>
        <dbReference type="EMBL" id="BCJ33334.1"/>
    </source>
</evidence>
<dbReference type="AlphaFoldDB" id="A0A7R7HVX3"/>
<sequence length="68" mass="7602">MLAGMTRLTITVPDDLASLIREAGGENVSAWAARQLRDALVREEARMVAEYERTHGDPDWDAERESMA</sequence>
<gene>
    <name evidence="1" type="ORF">Athai_08370</name>
</gene>
<reference evidence="1 2" key="1">
    <citation type="submission" date="2020-08" db="EMBL/GenBank/DDBJ databases">
        <title>Whole genome shotgun sequence of Actinocatenispora thailandica NBRC 105041.</title>
        <authorList>
            <person name="Komaki H."/>
            <person name="Tamura T."/>
        </authorList>
    </citation>
    <scope>NUCLEOTIDE SEQUENCE [LARGE SCALE GENOMIC DNA]</scope>
    <source>
        <strain evidence="1 2">NBRC 105041</strain>
    </source>
</reference>
<evidence type="ECO:0008006" key="3">
    <source>
        <dbReference type="Google" id="ProtNLM"/>
    </source>
</evidence>
<accession>A0A7R7HVX3</accession>
<evidence type="ECO:0000313" key="2">
    <source>
        <dbReference type="Proteomes" id="UP000611640"/>
    </source>
</evidence>
<protein>
    <recommendedName>
        <fullName evidence="3">Antitoxin</fullName>
    </recommendedName>
</protein>
<name>A0A7R7HVX3_9ACTN</name>
<keyword evidence="2" id="KW-1185">Reference proteome</keyword>
<dbReference type="EMBL" id="AP023355">
    <property type="protein sequence ID" value="BCJ33334.1"/>
    <property type="molecule type" value="Genomic_DNA"/>
</dbReference>
<dbReference type="KEGG" id="atl:Athai_08370"/>
<proteinExistence type="predicted"/>